<dbReference type="PROSITE" id="PS00710">
    <property type="entry name" value="PGM_PMM"/>
    <property type="match status" value="1"/>
</dbReference>
<dbReference type="GO" id="GO:0005634">
    <property type="term" value="C:nucleus"/>
    <property type="evidence" value="ECO:0007669"/>
    <property type="project" value="TreeGrafter"/>
</dbReference>
<dbReference type="GO" id="GO:0006166">
    <property type="term" value="P:purine ribonucleoside salvage"/>
    <property type="evidence" value="ECO:0007669"/>
    <property type="project" value="TreeGrafter"/>
</dbReference>
<feature type="domain" description="Alpha-D-phosphohexomutase alpha/beta/alpha" evidence="11">
    <location>
        <begin position="83"/>
        <end position="202"/>
    </location>
</feature>
<dbReference type="GO" id="GO:0000287">
    <property type="term" value="F:magnesium ion binding"/>
    <property type="evidence" value="ECO:0007669"/>
    <property type="project" value="InterPro"/>
</dbReference>
<evidence type="ECO:0000259" key="12">
    <source>
        <dbReference type="Pfam" id="PF02879"/>
    </source>
</evidence>
<dbReference type="OrthoDB" id="8300170at2759"/>
<evidence type="ECO:0000256" key="4">
    <source>
        <dbReference type="ARBA" id="ARBA00022490"/>
    </source>
</evidence>
<comment type="caution">
    <text evidence="14">The sequence shown here is derived from an EMBL/GenBank/DDBJ whole genome shotgun (WGS) entry which is preliminary data.</text>
</comment>
<comment type="subcellular location">
    <subcellularLocation>
        <location evidence="2">Cytoplasm</location>
    </subcellularLocation>
</comment>
<evidence type="ECO:0000259" key="13">
    <source>
        <dbReference type="Pfam" id="PF02880"/>
    </source>
</evidence>
<keyword evidence="4" id="KW-0963">Cytoplasm</keyword>
<protein>
    <recommendedName>
        <fullName evidence="16">Phosphoglucomutase</fullName>
    </recommendedName>
</protein>
<evidence type="ECO:0000256" key="5">
    <source>
        <dbReference type="ARBA" id="ARBA00022526"/>
    </source>
</evidence>
<dbReference type="InterPro" id="IPR016066">
    <property type="entry name" value="A-D-PHexomutase_CS"/>
</dbReference>
<dbReference type="EMBL" id="JAACJK010000164">
    <property type="protein sequence ID" value="KAF5324814.1"/>
    <property type="molecule type" value="Genomic_DNA"/>
</dbReference>
<evidence type="ECO:0000313" key="14">
    <source>
        <dbReference type="EMBL" id="KAF5324814.1"/>
    </source>
</evidence>
<evidence type="ECO:0000256" key="8">
    <source>
        <dbReference type="ARBA" id="ARBA00022842"/>
    </source>
</evidence>
<evidence type="ECO:0000259" key="11">
    <source>
        <dbReference type="Pfam" id="PF02878"/>
    </source>
</evidence>
<dbReference type="FunFam" id="3.40.120.10:FF:000035">
    <property type="entry name" value="Pgm3p"/>
    <property type="match status" value="1"/>
</dbReference>
<feature type="domain" description="Alpha-D-phosphohexomutase alpha/beta/alpha" evidence="12">
    <location>
        <begin position="248"/>
        <end position="335"/>
    </location>
</feature>
<keyword evidence="5" id="KW-0313">Glucose metabolism</keyword>
<keyword evidence="9" id="KW-0413">Isomerase</keyword>
<dbReference type="PANTHER" id="PTHR45745">
    <property type="entry name" value="PHOSPHOMANNOMUTASE 45A"/>
    <property type="match status" value="1"/>
</dbReference>
<evidence type="ECO:0008006" key="16">
    <source>
        <dbReference type="Google" id="ProtNLM"/>
    </source>
</evidence>
<evidence type="ECO:0000256" key="1">
    <source>
        <dbReference type="ARBA" id="ARBA00001946"/>
    </source>
</evidence>
<keyword evidence="7" id="KW-0479">Metal-binding</keyword>
<evidence type="ECO:0000256" key="6">
    <source>
        <dbReference type="ARBA" id="ARBA00022553"/>
    </source>
</evidence>
<evidence type="ECO:0000256" key="10">
    <source>
        <dbReference type="ARBA" id="ARBA00023277"/>
    </source>
</evidence>
<dbReference type="Proteomes" id="UP000541558">
    <property type="component" value="Unassembled WGS sequence"/>
</dbReference>
<keyword evidence="8" id="KW-0460">Magnesium</keyword>
<keyword evidence="10" id="KW-0119">Carbohydrate metabolism</keyword>
<comment type="cofactor">
    <cofactor evidence="1">
        <name>Mg(2+)</name>
        <dbReference type="ChEBI" id="CHEBI:18420"/>
    </cofactor>
</comment>
<dbReference type="GO" id="GO:0006006">
    <property type="term" value="P:glucose metabolic process"/>
    <property type="evidence" value="ECO:0007669"/>
    <property type="project" value="UniProtKB-KW"/>
</dbReference>
<gene>
    <name evidence="14" type="ORF">D9611_004469</name>
</gene>
<keyword evidence="15" id="KW-1185">Reference proteome</keyword>
<organism evidence="14 15">
    <name type="scientific">Ephemerocybe angulata</name>
    <dbReference type="NCBI Taxonomy" id="980116"/>
    <lineage>
        <taxon>Eukaryota</taxon>
        <taxon>Fungi</taxon>
        <taxon>Dikarya</taxon>
        <taxon>Basidiomycota</taxon>
        <taxon>Agaricomycotina</taxon>
        <taxon>Agaricomycetes</taxon>
        <taxon>Agaricomycetidae</taxon>
        <taxon>Agaricales</taxon>
        <taxon>Agaricineae</taxon>
        <taxon>Psathyrellaceae</taxon>
        <taxon>Ephemerocybe</taxon>
    </lineage>
</organism>
<evidence type="ECO:0000256" key="7">
    <source>
        <dbReference type="ARBA" id="ARBA00022723"/>
    </source>
</evidence>
<dbReference type="AlphaFoldDB" id="A0A8H5BK04"/>
<evidence type="ECO:0000256" key="3">
    <source>
        <dbReference type="ARBA" id="ARBA00010231"/>
    </source>
</evidence>
<dbReference type="Pfam" id="PF02880">
    <property type="entry name" value="PGM_PMM_III"/>
    <property type="match status" value="1"/>
</dbReference>
<keyword evidence="6" id="KW-0597">Phosphoprotein</keyword>
<dbReference type="GO" id="GO:0005737">
    <property type="term" value="C:cytoplasm"/>
    <property type="evidence" value="ECO:0007669"/>
    <property type="project" value="UniProtKB-SubCell"/>
</dbReference>
<dbReference type="Pfam" id="PF02878">
    <property type="entry name" value="PGM_PMM_I"/>
    <property type="match status" value="1"/>
</dbReference>
<dbReference type="InterPro" id="IPR005841">
    <property type="entry name" value="Alpha-D-phosphohexomutase_SF"/>
</dbReference>
<dbReference type="InterPro" id="IPR005845">
    <property type="entry name" value="A-D-PHexomutase_a/b/a-II"/>
</dbReference>
<dbReference type="Pfam" id="PF02879">
    <property type="entry name" value="PGM_PMM_II"/>
    <property type="match status" value="1"/>
</dbReference>
<name>A0A8H5BK04_9AGAR</name>
<dbReference type="CDD" id="cd05799">
    <property type="entry name" value="PGM2"/>
    <property type="match status" value="1"/>
</dbReference>
<dbReference type="GO" id="GO:0008973">
    <property type="term" value="F:phosphopentomutase activity"/>
    <property type="evidence" value="ECO:0007669"/>
    <property type="project" value="TreeGrafter"/>
</dbReference>
<dbReference type="InterPro" id="IPR005846">
    <property type="entry name" value="A-D-PHexomutase_a/b/a-III"/>
</dbReference>
<dbReference type="InterPro" id="IPR036900">
    <property type="entry name" value="A-D-PHexomutase_C_sf"/>
</dbReference>
<sequence length="613" mass="68811">MQALENHVQEWLRLDQNSETRSEIERLWEAKDYTELGKRMNTRIEFGTAGLRGRMEAGRARMNGSYIPIRFRPNRPGLKHSKDLTIIQASQGLCEYVIANVTDAKSKGIVVGHDHRHHSKHWAALTANVFLQNGCKVYLYNGLVHTPLVPWGVKYFKAACGVMITASHNPKDDNGYKVYWENGVQIISPHDTGIAKSIDENLEPKPTSWTYGELLTSELCVDRTEEAKDMYFMAIGNYEHLRNLPVGTEGISFVNTSMHGVSDPFVQRAFQTFGVAPYIPVEEQRLPDPEFPTVKFPNPEEKGALDLALATAAKDGAEYVLAQDPDSDRFSAAEKQPSGDWHVFSGDQLGTLFASYIVEQYKARNADLSTIAMVASTVSSKMLEVIAKAEGFKFVECLTGFKYIGNTALDLVKAGYEVPFGYEEAIGFMFGNDIRDKDGVAATMSFVGLVSSVRERGTNVREYLETLYKRYGYFKSNNGYFICYDSAKIDAIFHRLRNYPGQEKGRSYPLTIGGLPITRVVDLTLGYDSQNPPTYEPSLPLSSGHMVQFRAGRDQDEARLMLTIRTSGTEPKIKYYLEGTGSDETKIVQFLSNVVEELGRDWMEAERNELLKP</sequence>
<dbReference type="InterPro" id="IPR005844">
    <property type="entry name" value="A-D-PHexomutase_a/b/a-I"/>
</dbReference>
<dbReference type="SUPFAM" id="SSF53738">
    <property type="entry name" value="Phosphoglucomutase, first 3 domains"/>
    <property type="match status" value="3"/>
</dbReference>
<feature type="domain" description="Alpha-D-phosphohexomutase alpha/beta/alpha" evidence="13">
    <location>
        <begin position="346"/>
        <end position="471"/>
    </location>
</feature>
<accession>A0A8H5BK04</accession>
<reference evidence="14 15" key="1">
    <citation type="journal article" date="2020" name="ISME J.">
        <title>Uncovering the hidden diversity of litter-decomposition mechanisms in mushroom-forming fungi.</title>
        <authorList>
            <person name="Floudas D."/>
            <person name="Bentzer J."/>
            <person name="Ahren D."/>
            <person name="Johansson T."/>
            <person name="Persson P."/>
            <person name="Tunlid A."/>
        </authorList>
    </citation>
    <scope>NUCLEOTIDE SEQUENCE [LARGE SCALE GENOMIC DNA]</scope>
    <source>
        <strain evidence="14 15">CBS 175.51</strain>
    </source>
</reference>
<evidence type="ECO:0000256" key="2">
    <source>
        <dbReference type="ARBA" id="ARBA00004496"/>
    </source>
</evidence>
<comment type="similarity">
    <text evidence="3">Belongs to the phosphohexose mutase family.</text>
</comment>
<dbReference type="PRINTS" id="PR00509">
    <property type="entry name" value="PGMPMM"/>
</dbReference>
<proteinExistence type="inferred from homology"/>
<dbReference type="SUPFAM" id="SSF55957">
    <property type="entry name" value="Phosphoglucomutase, C-terminal domain"/>
    <property type="match status" value="1"/>
</dbReference>
<dbReference type="Gene3D" id="3.40.120.10">
    <property type="entry name" value="Alpha-D-Glucose-1,6-Bisphosphate, subunit A, domain 3"/>
    <property type="match status" value="3"/>
</dbReference>
<evidence type="ECO:0000313" key="15">
    <source>
        <dbReference type="Proteomes" id="UP000541558"/>
    </source>
</evidence>
<evidence type="ECO:0000256" key="9">
    <source>
        <dbReference type="ARBA" id="ARBA00023235"/>
    </source>
</evidence>
<dbReference type="InterPro" id="IPR016055">
    <property type="entry name" value="A-D-PHexomutase_a/b/a-I/II/III"/>
</dbReference>
<dbReference type="PANTHER" id="PTHR45745:SF1">
    <property type="entry name" value="PHOSPHOGLUCOMUTASE 2B-RELATED"/>
    <property type="match status" value="1"/>
</dbReference>